<protein>
    <recommendedName>
        <fullName evidence="4">PepSY domain-containing protein</fullName>
    </recommendedName>
</protein>
<feature type="compositionally biased region" description="Basic and acidic residues" evidence="1">
    <location>
        <begin position="21"/>
        <end position="55"/>
    </location>
</feature>
<organism evidence="2 3">
    <name type="scientific">Microbacterium sufflavum</name>
    <dbReference type="NCBI Taxonomy" id="2851649"/>
    <lineage>
        <taxon>Bacteria</taxon>
        <taxon>Bacillati</taxon>
        <taxon>Actinomycetota</taxon>
        <taxon>Actinomycetes</taxon>
        <taxon>Micrococcales</taxon>
        <taxon>Microbacteriaceae</taxon>
        <taxon>Microbacterium</taxon>
    </lineage>
</organism>
<name>A0ABY4IJ51_9MICO</name>
<gene>
    <name evidence="2" type="ORF">KV394_04730</name>
</gene>
<accession>A0ABY4IJ51</accession>
<reference evidence="2 3" key="1">
    <citation type="submission" date="2021-06" db="EMBL/GenBank/DDBJ databases">
        <title>Genome-based taxonomic framework of Microbacterium strains isolated from marine environment, the description of four new species and reclassification of four preexisting species.</title>
        <authorList>
            <person name="Lee S.D."/>
            <person name="Kim S.-M."/>
            <person name="Byeon Y.-S."/>
            <person name="Yang H.L."/>
            <person name="Kim I.S."/>
        </authorList>
    </citation>
    <scope>NUCLEOTIDE SEQUENCE [LARGE SCALE GENOMIC DNA]</scope>
    <source>
        <strain evidence="2 3">SSW1-51</strain>
    </source>
</reference>
<feature type="region of interest" description="Disordered" evidence="1">
    <location>
        <begin position="13"/>
        <end position="67"/>
    </location>
</feature>
<dbReference type="EMBL" id="CP078076">
    <property type="protein sequence ID" value="UPL12811.1"/>
    <property type="molecule type" value="Genomic_DNA"/>
</dbReference>
<evidence type="ECO:0000256" key="1">
    <source>
        <dbReference type="SAM" id="MobiDB-lite"/>
    </source>
</evidence>
<proteinExistence type="predicted"/>
<dbReference type="Gene3D" id="3.30.505.20">
    <property type="match status" value="2"/>
</dbReference>
<evidence type="ECO:0000313" key="2">
    <source>
        <dbReference type="EMBL" id="UPL12811.1"/>
    </source>
</evidence>
<evidence type="ECO:0008006" key="4">
    <source>
        <dbReference type="Google" id="ProtNLM"/>
    </source>
</evidence>
<sequence length="203" mass="20892">MLLAGGGVAVGAAIGDEFGDDDHPSMEGPRHGDHRDGDHGPRDDDGPREGDRDGRPAGAGGPVTGIGTASIDELLDIAEAARAAADGEVTSIDAKRDGTWEVQLTTATGDESDVRVDDDLKASVVATEKADDDDTGPTLTLDDETIRALVEAALAEADGMITDLDVDADDVSPYDASVLTADNRSVDIEFDASFAVVGTDLDD</sequence>
<evidence type="ECO:0000313" key="3">
    <source>
        <dbReference type="Proteomes" id="UP000831467"/>
    </source>
</evidence>
<dbReference type="Proteomes" id="UP000831467">
    <property type="component" value="Chromosome"/>
</dbReference>
<keyword evidence="3" id="KW-1185">Reference proteome</keyword>